<keyword evidence="2" id="KW-1185">Reference proteome</keyword>
<gene>
    <name evidence="1" type="ORF">PsorP6_003146</name>
</gene>
<reference evidence="1 2" key="1">
    <citation type="journal article" date="2022" name="bioRxiv">
        <title>The genome of the oomycete Peronosclerospora sorghi, a cosmopolitan pathogen of maize and sorghum, is inflated with dispersed pseudogenes.</title>
        <authorList>
            <person name="Fletcher K."/>
            <person name="Martin F."/>
            <person name="Isakeit T."/>
            <person name="Cavanaugh K."/>
            <person name="Magill C."/>
            <person name="Michelmore R."/>
        </authorList>
    </citation>
    <scope>NUCLEOTIDE SEQUENCE [LARGE SCALE GENOMIC DNA]</scope>
    <source>
        <strain evidence="1">P6</strain>
    </source>
</reference>
<dbReference type="EMBL" id="CM047587">
    <property type="protein sequence ID" value="KAI9906426.1"/>
    <property type="molecule type" value="Genomic_DNA"/>
</dbReference>
<protein>
    <submittedName>
        <fullName evidence="1">Uncharacterized protein</fullName>
    </submittedName>
</protein>
<name>A0ACC0VLR3_9STRA</name>
<evidence type="ECO:0000313" key="1">
    <source>
        <dbReference type="EMBL" id="KAI9906426.1"/>
    </source>
</evidence>
<evidence type="ECO:0000313" key="2">
    <source>
        <dbReference type="Proteomes" id="UP001163321"/>
    </source>
</evidence>
<sequence length="138" mass="15489">MHGKSSKEPALLSRVNHERVSRNLPPLCLNSKLQAATRRHVMDQATSDFMSDIGTDDSTSETRAADAGFQWENLAESIDSEIRNADDVVNWWMKNADRENILGNFTMTGIAYVYNPDLASKDYWVELFATGIDETCDA</sequence>
<comment type="caution">
    <text evidence="1">The sequence shown here is derived from an EMBL/GenBank/DDBJ whole genome shotgun (WGS) entry which is preliminary data.</text>
</comment>
<accession>A0ACC0VLR3</accession>
<organism evidence="1 2">
    <name type="scientific">Peronosclerospora sorghi</name>
    <dbReference type="NCBI Taxonomy" id="230839"/>
    <lineage>
        <taxon>Eukaryota</taxon>
        <taxon>Sar</taxon>
        <taxon>Stramenopiles</taxon>
        <taxon>Oomycota</taxon>
        <taxon>Peronosporomycetes</taxon>
        <taxon>Peronosporales</taxon>
        <taxon>Peronosporaceae</taxon>
        <taxon>Peronosclerospora</taxon>
    </lineage>
</organism>
<dbReference type="Proteomes" id="UP001163321">
    <property type="component" value="Chromosome 8"/>
</dbReference>
<proteinExistence type="predicted"/>